<keyword evidence="2" id="KW-1185">Reference proteome</keyword>
<evidence type="ECO:0000313" key="1">
    <source>
        <dbReference type="EMBL" id="SHG68886.1"/>
    </source>
</evidence>
<dbReference type="Gene3D" id="2.40.50.870">
    <property type="entry name" value="Protein of unknown function (DUF3299)"/>
    <property type="match status" value="1"/>
</dbReference>
<gene>
    <name evidence="1" type="ORF">SAMN04488116_2105</name>
</gene>
<dbReference type="OrthoDB" id="1348500at2"/>
<name>A0A1M5LV63_9FLAO</name>
<dbReference type="Proteomes" id="UP000184532">
    <property type="component" value="Unassembled WGS sequence"/>
</dbReference>
<protein>
    <recommendedName>
        <fullName evidence="3">DUF3299 domain-containing protein</fullName>
    </recommendedName>
</protein>
<proteinExistence type="predicted"/>
<evidence type="ECO:0000313" key="2">
    <source>
        <dbReference type="Proteomes" id="UP000184532"/>
    </source>
</evidence>
<dbReference type="AlphaFoldDB" id="A0A1M5LV63"/>
<accession>A0A1M5LV63</accession>
<evidence type="ECO:0008006" key="3">
    <source>
        <dbReference type="Google" id="ProtNLM"/>
    </source>
</evidence>
<organism evidence="1 2">
    <name type="scientific">Flagellimonas flava</name>
    <dbReference type="NCBI Taxonomy" id="570519"/>
    <lineage>
        <taxon>Bacteria</taxon>
        <taxon>Pseudomonadati</taxon>
        <taxon>Bacteroidota</taxon>
        <taxon>Flavobacteriia</taxon>
        <taxon>Flavobacteriales</taxon>
        <taxon>Flavobacteriaceae</taxon>
        <taxon>Flagellimonas</taxon>
    </lineage>
</organism>
<reference evidence="2" key="1">
    <citation type="submission" date="2016-11" db="EMBL/GenBank/DDBJ databases">
        <authorList>
            <person name="Varghese N."/>
            <person name="Submissions S."/>
        </authorList>
    </citation>
    <scope>NUCLEOTIDE SEQUENCE [LARGE SCALE GENOMIC DNA]</scope>
    <source>
        <strain evidence="2">DSM 22638</strain>
    </source>
</reference>
<dbReference type="EMBL" id="FQWL01000003">
    <property type="protein sequence ID" value="SHG68886.1"/>
    <property type="molecule type" value="Genomic_DNA"/>
</dbReference>
<sequence length="145" mass="16322">MRYFLLIILFWVGNYGNSQTVLEWSDLSKGISWEQSSPEALFPGFQRATFSPKMKNLEGKQVIITGYLLVLDGKQSVYLLSKNPMASCFFCGNGGPETIVDLKFAEKPSFAMDELLSVKGTLHLNENNPNGCYYRIENADTLSFE</sequence>
<dbReference type="RefSeq" id="WP_073179248.1">
    <property type="nucleotide sequence ID" value="NZ_FQWL01000003.1"/>
</dbReference>
<dbReference type="STRING" id="570519.SAMN04488116_2105"/>